<dbReference type="Pfam" id="PF13646">
    <property type="entry name" value="HEAT_2"/>
    <property type="match status" value="1"/>
</dbReference>
<keyword evidence="2" id="KW-1185">Reference proteome</keyword>
<dbReference type="InterPro" id="IPR011989">
    <property type="entry name" value="ARM-like"/>
</dbReference>
<accession>A0A223V3A9</accession>
<dbReference type="InterPro" id="IPR016024">
    <property type="entry name" value="ARM-type_fold"/>
</dbReference>
<dbReference type="Proteomes" id="UP000215244">
    <property type="component" value="Chromosome"/>
</dbReference>
<dbReference type="KEGG" id="marb:CJ263_06485"/>
<proteinExistence type="predicted"/>
<dbReference type="AlphaFoldDB" id="A0A223V3A9"/>
<dbReference type="Gene3D" id="1.25.10.10">
    <property type="entry name" value="Leucine-rich Repeat Variant"/>
    <property type="match status" value="1"/>
</dbReference>
<evidence type="ECO:0000313" key="2">
    <source>
        <dbReference type="Proteomes" id="UP000215244"/>
    </source>
</evidence>
<gene>
    <name evidence="1" type="ORF">CJ263_06485</name>
</gene>
<evidence type="ECO:0000313" key="1">
    <source>
        <dbReference type="EMBL" id="ASV29895.1"/>
    </source>
</evidence>
<reference evidence="1 2" key="1">
    <citation type="submission" date="2017-08" db="EMBL/GenBank/DDBJ databases">
        <title>The complete genome sequence of Maribacter sp. B1, isolated from deep-sea sediment.</title>
        <authorList>
            <person name="Wu Y.-H."/>
            <person name="Cheng H."/>
            <person name="Xu X.-W."/>
        </authorList>
    </citation>
    <scope>NUCLEOTIDE SEQUENCE [LARGE SCALE GENOMIC DNA]</scope>
    <source>
        <strain evidence="1 2">B1</strain>
    </source>
</reference>
<dbReference type="EMBL" id="CP022957">
    <property type="protein sequence ID" value="ASV29895.1"/>
    <property type="molecule type" value="Genomic_DNA"/>
</dbReference>
<dbReference type="SUPFAM" id="SSF48371">
    <property type="entry name" value="ARM repeat"/>
    <property type="match status" value="1"/>
</dbReference>
<sequence length="197" mass="22462">MDLYNELNTELKKHGIKDMEVFGEVLRPIDRLVNSKMSSKPYVDILIKYLDKLNGNEAEMVIRALTEKGNQKAVPTLINLFKREKGENLWIVGNALYVIDDKNSYTEILDICRNKSFGIARQMLMGTLARIKSDEAYDVLINCLSDASVKGHAIEGLGRFGNPEAIKILEKIDVEKGKYEYKAKNNAIRKLKRKQII</sequence>
<organism evidence="1 2">
    <name type="scientific">Maribacter cobaltidurans</name>
    <dbReference type="NCBI Taxonomy" id="1178778"/>
    <lineage>
        <taxon>Bacteria</taxon>
        <taxon>Pseudomonadati</taxon>
        <taxon>Bacteroidota</taxon>
        <taxon>Flavobacteriia</taxon>
        <taxon>Flavobacteriales</taxon>
        <taxon>Flavobacteriaceae</taxon>
        <taxon>Maribacter</taxon>
    </lineage>
</organism>
<protein>
    <submittedName>
        <fullName evidence="1">Uncharacterized protein</fullName>
    </submittedName>
</protein>
<name>A0A223V3A9_9FLAO</name>
<dbReference type="OrthoDB" id="1493927at2"/>
<dbReference type="RefSeq" id="WP_094996518.1">
    <property type="nucleotide sequence ID" value="NZ_BMJL01000006.1"/>
</dbReference>